<dbReference type="GO" id="GO:0055085">
    <property type="term" value="P:transmembrane transport"/>
    <property type="evidence" value="ECO:0007669"/>
    <property type="project" value="InterPro"/>
</dbReference>
<dbReference type="InterPro" id="IPR035906">
    <property type="entry name" value="MetI-like_sf"/>
</dbReference>
<evidence type="ECO:0000313" key="9">
    <source>
        <dbReference type="Proteomes" id="UP000002457"/>
    </source>
</evidence>
<keyword evidence="5 6" id="KW-0472">Membrane</keyword>
<keyword evidence="2 6" id="KW-0813">Transport</keyword>
<dbReference type="Proteomes" id="UP000002457">
    <property type="component" value="Chromosome"/>
</dbReference>
<dbReference type="EMBL" id="CP001338">
    <property type="protein sequence ID" value="ACL16686.1"/>
    <property type="molecule type" value="Genomic_DNA"/>
</dbReference>
<dbReference type="Gene3D" id="1.10.3720.10">
    <property type="entry name" value="MetI-like"/>
    <property type="match status" value="1"/>
</dbReference>
<sequence>MATIDANSQILDLWTRYHLFDRTVEHLAIFGVAFIVAVIIGLCIGLLLYRRQAASTLTFGGLSVLEMVPDLALLALLIPVVGIGTVPTILACIGYSVLPVARNTYAGLVHVSATHLDVGAGIGLDEQETLFLVRFPLALPLIVGGCRIAVVFCMGTVTLGGLIGAGGLGGPLQTGIATNNQPLLLLTGIWIGVLAVILDGFAGIVEGWVSRRYGLWSS</sequence>
<dbReference type="RefSeq" id="WP_012618005.1">
    <property type="nucleotide sequence ID" value="NC_011832.1"/>
</dbReference>
<dbReference type="PANTHER" id="PTHR30177:SF4">
    <property type="entry name" value="OSMOPROTECTANT IMPORT PERMEASE PROTEIN OSMW"/>
    <property type="match status" value="1"/>
</dbReference>
<evidence type="ECO:0000256" key="1">
    <source>
        <dbReference type="ARBA" id="ARBA00004141"/>
    </source>
</evidence>
<keyword evidence="3 6" id="KW-0812">Transmembrane</keyword>
<feature type="domain" description="ABC transmembrane type-1" evidence="7">
    <location>
        <begin position="23"/>
        <end position="202"/>
    </location>
</feature>
<organism evidence="8 9">
    <name type="scientific">Methanosphaerula palustris (strain ATCC BAA-1556 / DSM 19958 / E1-9c)</name>
    <dbReference type="NCBI Taxonomy" id="521011"/>
    <lineage>
        <taxon>Archaea</taxon>
        <taxon>Methanobacteriati</taxon>
        <taxon>Methanobacteriota</taxon>
        <taxon>Stenosarchaea group</taxon>
        <taxon>Methanomicrobia</taxon>
        <taxon>Methanomicrobiales</taxon>
        <taxon>Methanoregulaceae</taxon>
        <taxon>Methanosphaerula</taxon>
    </lineage>
</organism>
<dbReference type="PROSITE" id="PS50928">
    <property type="entry name" value="ABC_TM1"/>
    <property type="match status" value="1"/>
</dbReference>
<evidence type="ECO:0000259" key="7">
    <source>
        <dbReference type="PROSITE" id="PS50928"/>
    </source>
</evidence>
<feature type="transmembrane region" description="Helical" evidence="6">
    <location>
        <begin position="183"/>
        <end position="209"/>
    </location>
</feature>
<dbReference type="AlphaFoldDB" id="B8GHU6"/>
<comment type="similarity">
    <text evidence="6">Belongs to the binding-protein-dependent transport system permease family.</text>
</comment>
<evidence type="ECO:0000313" key="8">
    <source>
        <dbReference type="EMBL" id="ACL16686.1"/>
    </source>
</evidence>
<accession>B8GHU6</accession>
<protein>
    <submittedName>
        <fullName evidence="8">Binding-protein-dependent transport systems inner membrane component</fullName>
    </submittedName>
</protein>
<evidence type="ECO:0000256" key="6">
    <source>
        <dbReference type="RuleBase" id="RU363032"/>
    </source>
</evidence>
<dbReference type="HOGENOM" id="CLU_046113_7_2_2"/>
<dbReference type="OrthoDB" id="112365at2157"/>
<feature type="transmembrane region" description="Helical" evidence="6">
    <location>
        <begin position="71"/>
        <end position="98"/>
    </location>
</feature>
<evidence type="ECO:0000256" key="2">
    <source>
        <dbReference type="ARBA" id="ARBA00022448"/>
    </source>
</evidence>
<dbReference type="eggNOG" id="arCOG00172">
    <property type="taxonomic scope" value="Archaea"/>
</dbReference>
<name>B8GHU6_METPE</name>
<dbReference type="GeneID" id="7269958"/>
<keyword evidence="4 6" id="KW-1133">Transmembrane helix</keyword>
<dbReference type="SUPFAM" id="SSF161098">
    <property type="entry name" value="MetI-like"/>
    <property type="match status" value="1"/>
</dbReference>
<keyword evidence="9" id="KW-1185">Reference proteome</keyword>
<dbReference type="GO" id="GO:0031460">
    <property type="term" value="P:glycine betaine transport"/>
    <property type="evidence" value="ECO:0007669"/>
    <property type="project" value="TreeGrafter"/>
</dbReference>
<dbReference type="PANTHER" id="PTHR30177">
    <property type="entry name" value="GLYCINE BETAINE/L-PROLINE TRANSPORT SYSTEM PERMEASE PROTEIN PROW"/>
    <property type="match status" value="1"/>
</dbReference>
<gene>
    <name evidence="8" type="ordered locus">Mpal_1353</name>
</gene>
<comment type="subcellular location">
    <subcellularLocation>
        <location evidence="6">Cell membrane</location>
        <topology evidence="6">Multi-pass membrane protein</topology>
    </subcellularLocation>
    <subcellularLocation>
        <location evidence="1">Membrane</location>
        <topology evidence="1">Multi-pass membrane protein</topology>
    </subcellularLocation>
</comment>
<proteinExistence type="inferred from homology"/>
<dbReference type="Pfam" id="PF00528">
    <property type="entry name" value="BPD_transp_1"/>
    <property type="match status" value="1"/>
</dbReference>
<dbReference type="STRING" id="521011.Mpal_1353"/>
<reference evidence="8 9" key="1">
    <citation type="journal article" date="2015" name="Genome Announc.">
        <title>Complete Genome Sequence of Methanosphaerula palustris E1-9CT, a Hydrogenotrophic Methanogen Isolated from a Minerotrophic Fen Peatland.</title>
        <authorList>
            <person name="Cadillo-Quiroz H."/>
            <person name="Browne P."/>
            <person name="Kyrpides N."/>
            <person name="Woyke T."/>
            <person name="Goodwin L."/>
            <person name="Detter C."/>
            <person name="Yavitt J.B."/>
            <person name="Zinder S.H."/>
        </authorList>
    </citation>
    <scope>NUCLEOTIDE SEQUENCE [LARGE SCALE GENOMIC DNA]</scope>
    <source>
        <strain evidence="9">ATCC BAA-1556 / DSM 19958 / E1-9c</strain>
    </source>
</reference>
<dbReference type="GO" id="GO:0005886">
    <property type="term" value="C:plasma membrane"/>
    <property type="evidence" value="ECO:0007669"/>
    <property type="project" value="UniProtKB-SubCell"/>
</dbReference>
<dbReference type="InterPro" id="IPR051204">
    <property type="entry name" value="ABC_transp_perm/SBD"/>
</dbReference>
<dbReference type="KEGG" id="mpl:Mpal_1353"/>
<feature type="transmembrane region" description="Helical" evidence="6">
    <location>
        <begin position="137"/>
        <end position="163"/>
    </location>
</feature>
<evidence type="ECO:0000256" key="4">
    <source>
        <dbReference type="ARBA" id="ARBA00022989"/>
    </source>
</evidence>
<feature type="transmembrane region" description="Helical" evidence="6">
    <location>
        <begin position="27"/>
        <end position="50"/>
    </location>
</feature>
<dbReference type="InterPro" id="IPR000515">
    <property type="entry name" value="MetI-like"/>
</dbReference>
<evidence type="ECO:0000256" key="3">
    <source>
        <dbReference type="ARBA" id="ARBA00022692"/>
    </source>
</evidence>
<evidence type="ECO:0000256" key="5">
    <source>
        <dbReference type="ARBA" id="ARBA00023136"/>
    </source>
</evidence>